<dbReference type="InterPro" id="IPR001789">
    <property type="entry name" value="Sig_transdc_resp-reg_receiver"/>
</dbReference>
<dbReference type="InterPro" id="IPR004358">
    <property type="entry name" value="Sig_transdc_His_kin-like_C"/>
</dbReference>
<dbReference type="SMART" id="SM00086">
    <property type="entry name" value="PAC"/>
    <property type="match status" value="2"/>
</dbReference>
<dbReference type="PROSITE" id="PS50113">
    <property type="entry name" value="PAC"/>
    <property type="match status" value="2"/>
</dbReference>
<dbReference type="CDD" id="cd00082">
    <property type="entry name" value="HisKA"/>
    <property type="match status" value="1"/>
</dbReference>
<dbReference type="InterPro" id="IPR011006">
    <property type="entry name" value="CheY-like_superfamily"/>
</dbReference>
<dbReference type="KEGG" id="ftj:FTUN_1560"/>
<dbReference type="SMART" id="SM00448">
    <property type="entry name" value="REC"/>
    <property type="match status" value="1"/>
</dbReference>
<sequence length="654" mass="70750">MAVDVTEARAAEAALRASEERLLLALSAGNMGTFDWHIPTGRLVWSRAHYELFGYDGAAPFPVEYHHFIDRVHPADRPAVEAAIGAARRNRSLYTHEYRVRALGGTERWVADTGRFSYGPAGAAVRMLGVVQDVTARKAAELALRESERVLRQVIDTDPNYIVLKDRDGRFTLANRAMADAYGTTPEEMVGRTDADFHPVPSEVAAYRAADRAVLDTGTEYHSPEEPFTTAGGRRLWLRTTKRPLIGADGRRVAVLMVALDVTAQKRLEDQVRQAQKLEAVGQLAGGVAHDFNNLLTVVNGCGELLLTDMAADAAPRPLVEDIVRAGQRGAALTRQLLAFSRQQMLRVEVFDPNRVLEETAKLLARLLGEDVTVRTVLDPAAGFVRADVGQVEQVVINLAVNGRDAMPRGGALVIETAPVDVAAADLPASTDARPGRYVRLAVADTGTGMPPEVQAHLFEPFFTTKPPGKGTGLGLATVYGIVRQSGGFLTVRTEVGRGTTVAVHLPRHEPEPAAPKSAPRPKPRATGHETVLVVEDEETVRALTTAVLARQGYRVEAAESGAEALALCERLRTQPDLVLTDVVMPGMSGRELAEALTARFPQLKVVFLSGYTADAVLRHGVEEERVAFLQKPYTPDALARFVREVLDGPGGPA</sequence>
<dbReference type="InterPro" id="IPR013656">
    <property type="entry name" value="PAS_4"/>
</dbReference>
<dbReference type="InterPro" id="IPR005467">
    <property type="entry name" value="His_kinase_dom"/>
</dbReference>
<dbReference type="EC" id="2.7.13.3" evidence="2"/>
<dbReference type="InterPro" id="IPR036890">
    <property type="entry name" value="HATPase_C_sf"/>
</dbReference>
<dbReference type="InterPro" id="IPR003594">
    <property type="entry name" value="HATPase_dom"/>
</dbReference>
<dbReference type="Gene3D" id="3.30.450.20">
    <property type="entry name" value="PAS domain"/>
    <property type="match status" value="2"/>
</dbReference>
<evidence type="ECO:0000259" key="6">
    <source>
        <dbReference type="PROSITE" id="PS50109"/>
    </source>
</evidence>
<dbReference type="SMART" id="SM00387">
    <property type="entry name" value="HATPase_c"/>
    <property type="match status" value="1"/>
</dbReference>
<dbReference type="PRINTS" id="PR00344">
    <property type="entry name" value="BCTRLSENSOR"/>
</dbReference>
<dbReference type="Pfam" id="PF08447">
    <property type="entry name" value="PAS_3"/>
    <property type="match status" value="1"/>
</dbReference>
<keyword evidence="11" id="KW-1185">Reference proteome</keyword>
<evidence type="ECO:0000313" key="11">
    <source>
        <dbReference type="Proteomes" id="UP000503447"/>
    </source>
</evidence>
<evidence type="ECO:0000256" key="1">
    <source>
        <dbReference type="ARBA" id="ARBA00000085"/>
    </source>
</evidence>
<gene>
    <name evidence="10" type="ORF">FTUN_1560</name>
</gene>
<feature type="domain" description="PAS" evidence="8">
    <location>
        <begin position="147"/>
        <end position="218"/>
    </location>
</feature>
<dbReference type="Gene3D" id="2.10.70.100">
    <property type="match status" value="1"/>
</dbReference>
<dbReference type="PROSITE" id="PS50110">
    <property type="entry name" value="RESPONSE_REGULATORY"/>
    <property type="match status" value="1"/>
</dbReference>
<dbReference type="PROSITE" id="PS50109">
    <property type="entry name" value="HIS_KIN"/>
    <property type="match status" value="1"/>
</dbReference>
<dbReference type="InterPro" id="IPR000700">
    <property type="entry name" value="PAS-assoc_C"/>
</dbReference>
<dbReference type="CDD" id="cd00130">
    <property type="entry name" value="PAS"/>
    <property type="match status" value="2"/>
</dbReference>
<dbReference type="InterPro" id="IPR013655">
    <property type="entry name" value="PAS_fold_3"/>
</dbReference>
<dbReference type="Pfam" id="PF00512">
    <property type="entry name" value="HisKA"/>
    <property type="match status" value="1"/>
</dbReference>
<dbReference type="GO" id="GO:0000155">
    <property type="term" value="F:phosphorelay sensor kinase activity"/>
    <property type="evidence" value="ECO:0007669"/>
    <property type="project" value="InterPro"/>
</dbReference>
<evidence type="ECO:0000313" key="10">
    <source>
        <dbReference type="EMBL" id="QJW94041.1"/>
    </source>
</evidence>
<dbReference type="SUPFAM" id="SSF47384">
    <property type="entry name" value="Homodimeric domain of signal transducing histidine kinase"/>
    <property type="match status" value="1"/>
</dbReference>
<accession>A0A6M5YL88</accession>
<proteinExistence type="predicted"/>
<dbReference type="SUPFAM" id="SSF52172">
    <property type="entry name" value="CheY-like"/>
    <property type="match status" value="1"/>
</dbReference>
<dbReference type="SUPFAM" id="SSF55874">
    <property type="entry name" value="ATPase domain of HSP90 chaperone/DNA topoisomerase II/histidine kinase"/>
    <property type="match status" value="1"/>
</dbReference>
<dbReference type="EMBL" id="CP053452">
    <property type="protein sequence ID" value="QJW94041.1"/>
    <property type="molecule type" value="Genomic_DNA"/>
</dbReference>
<dbReference type="Proteomes" id="UP000503447">
    <property type="component" value="Chromosome"/>
</dbReference>
<dbReference type="Pfam" id="PF00072">
    <property type="entry name" value="Response_reg"/>
    <property type="match status" value="1"/>
</dbReference>
<dbReference type="InterPro" id="IPR036097">
    <property type="entry name" value="HisK_dim/P_sf"/>
</dbReference>
<dbReference type="SMART" id="SM00388">
    <property type="entry name" value="HisKA"/>
    <property type="match status" value="1"/>
</dbReference>
<dbReference type="PANTHER" id="PTHR43065">
    <property type="entry name" value="SENSOR HISTIDINE KINASE"/>
    <property type="match status" value="1"/>
</dbReference>
<dbReference type="PANTHER" id="PTHR43065:SF42">
    <property type="entry name" value="TWO-COMPONENT SENSOR PPRA"/>
    <property type="match status" value="1"/>
</dbReference>
<feature type="domain" description="PAC" evidence="9">
    <location>
        <begin position="94"/>
        <end position="146"/>
    </location>
</feature>
<dbReference type="SUPFAM" id="SSF55785">
    <property type="entry name" value="PYP-like sensor domain (PAS domain)"/>
    <property type="match status" value="2"/>
</dbReference>
<dbReference type="InterPro" id="IPR003661">
    <property type="entry name" value="HisK_dim/P_dom"/>
</dbReference>
<name>A0A6M5YL88_9BACT</name>
<dbReference type="PROSITE" id="PS50112">
    <property type="entry name" value="PAS"/>
    <property type="match status" value="1"/>
</dbReference>
<evidence type="ECO:0000259" key="7">
    <source>
        <dbReference type="PROSITE" id="PS50110"/>
    </source>
</evidence>
<feature type="modified residue" description="4-aspartylphosphate" evidence="4">
    <location>
        <position position="582"/>
    </location>
</feature>
<evidence type="ECO:0000256" key="2">
    <source>
        <dbReference type="ARBA" id="ARBA00012438"/>
    </source>
</evidence>
<feature type="domain" description="Response regulatory" evidence="7">
    <location>
        <begin position="531"/>
        <end position="647"/>
    </location>
</feature>
<protein>
    <recommendedName>
        <fullName evidence="2">histidine kinase</fullName>
        <ecNumber evidence="2">2.7.13.3</ecNumber>
    </recommendedName>
</protein>
<evidence type="ECO:0000259" key="8">
    <source>
        <dbReference type="PROSITE" id="PS50112"/>
    </source>
</evidence>
<dbReference type="SMART" id="SM00091">
    <property type="entry name" value="PAS"/>
    <property type="match status" value="2"/>
</dbReference>
<dbReference type="CDD" id="cd00156">
    <property type="entry name" value="REC"/>
    <property type="match status" value="1"/>
</dbReference>
<dbReference type="Gene3D" id="3.30.565.10">
    <property type="entry name" value="Histidine kinase-like ATPase, C-terminal domain"/>
    <property type="match status" value="1"/>
</dbReference>
<dbReference type="InterPro" id="IPR035965">
    <property type="entry name" value="PAS-like_dom_sf"/>
</dbReference>
<feature type="domain" description="Histidine kinase" evidence="6">
    <location>
        <begin position="287"/>
        <end position="510"/>
    </location>
</feature>
<dbReference type="Pfam" id="PF02518">
    <property type="entry name" value="HATPase_c"/>
    <property type="match status" value="1"/>
</dbReference>
<dbReference type="Pfam" id="PF08448">
    <property type="entry name" value="PAS_4"/>
    <property type="match status" value="1"/>
</dbReference>
<dbReference type="Gene3D" id="3.40.50.2300">
    <property type="match status" value="1"/>
</dbReference>
<evidence type="ECO:0000256" key="5">
    <source>
        <dbReference type="SAM" id="MobiDB-lite"/>
    </source>
</evidence>
<reference evidence="11" key="1">
    <citation type="submission" date="2020-05" db="EMBL/GenBank/DDBJ databases">
        <title>Frigoriglobus tundricola gen. nov., sp. nov., a psychrotolerant cellulolytic planctomycete of the family Gemmataceae with two divergent copies of 16S rRNA gene.</title>
        <authorList>
            <person name="Kulichevskaya I.S."/>
            <person name="Ivanova A.A."/>
            <person name="Naumoff D.G."/>
            <person name="Beletsky A.V."/>
            <person name="Rijpstra W.I.C."/>
            <person name="Sinninghe Damste J.S."/>
            <person name="Mardanov A.V."/>
            <person name="Ravin N.V."/>
            <person name="Dedysh S.N."/>
        </authorList>
    </citation>
    <scope>NUCLEOTIDE SEQUENCE [LARGE SCALE GENOMIC DNA]</scope>
    <source>
        <strain evidence="11">PL17</strain>
    </source>
</reference>
<feature type="region of interest" description="Disordered" evidence="5">
    <location>
        <begin position="507"/>
        <end position="527"/>
    </location>
</feature>
<dbReference type="Gene3D" id="1.10.287.130">
    <property type="match status" value="1"/>
</dbReference>
<organism evidence="10 11">
    <name type="scientific">Frigoriglobus tundricola</name>
    <dbReference type="NCBI Taxonomy" id="2774151"/>
    <lineage>
        <taxon>Bacteria</taxon>
        <taxon>Pseudomonadati</taxon>
        <taxon>Planctomycetota</taxon>
        <taxon>Planctomycetia</taxon>
        <taxon>Gemmatales</taxon>
        <taxon>Gemmataceae</taxon>
        <taxon>Frigoriglobus</taxon>
    </lineage>
</organism>
<dbReference type="InterPro" id="IPR000014">
    <property type="entry name" value="PAS"/>
</dbReference>
<comment type="catalytic activity">
    <reaction evidence="1">
        <text>ATP + protein L-histidine = ADP + protein N-phospho-L-histidine.</text>
        <dbReference type="EC" id="2.7.13.3"/>
    </reaction>
</comment>
<evidence type="ECO:0000259" key="9">
    <source>
        <dbReference type="PROSITE" id="PS50113"/>
    </source>
</evidence>
<evidence type="ECO:0000256" key="4">
    <source>
        <dbReference type="PROSITE-ProRule" id="PRU00169"/>
    </source>
</evidence>
<dbReference type="AlphaFoldDB" id="A0A6M5YL88"/>
<feature type="domain" description="PAC" evidence="9">
    <location>
        <begin position="222"/>
        <end position="274"/>
    </location>
</feature>
<dbReference type="InterPro" id="IPR001610">
    <property type="entry name" value="PAC"/>
</dbReference>
<dbReference type="NCBIfam" id="TIGR00229">
    <property type="entry name" value="sensory_box"/>
    <property type="match status" value="2"/>
</dbReference>
<keyword evidence="3 4" id="KW-0597">Phosphoprotein</keyword>
<evidence type="ECO:0000256" key="3">
    <source>
        <dbReference type="ARBA" id="ARBA00022553"/>
    </source>
</evidence>